<accession>A0AAV8XZH1</accession>
<keyword evidence="3" id="KW-1185">Reference proteome</keyword>
<proteinExistence type="predicted"/>
<evidence type="ECO:0000256" key="1">
    <source>
        <dbReference type="SAM" id="MobiDB-lite"/>
    </source>
</evidence>
<dbReference type="EMBL" id="JAPWTK010000274">
    <property type="protein sequence ID" value="KAJ8943886.1"/>
    <property type="molecule type" value="Genomic_DNA"/>
</dbReference>
<evidence type="ECO:0000313" key="3">
    <source>
        <dbReference type="Proteomes" id="UP001162162"/>
    </source>
</evidence>
<feature type="region of interest" description="Disordered" evidence="1">
    <location>
        <begin position="105"/>
        <end position="142"/>
    </location>
</feature>
<dbReference type="Proteomes" id="UP001162162">
    <property type="component" value="Unassembled WGS sequence"/>
</dbReference>
<protein>
    <submittedName>
        <fullName evidence="2">Uncharacterized protein</fullName>
    </submittedName>
</protein>
<gene>
    <name evidence="2" type="ORF">NQ318_019369</name>
</gene>
<evidence type="ECO:0000313" key="2">
    <source>
        <dbReference type="EMBL" id="KAJ8943886.1"/>
    </source>
</evidence>
<sequence>MTSGTYARGDLQFYENERVERKREAALDESGDRGLNGKSEREMATICFRPPPLPPAKKSANAATAAAGNRHRAKQDLLSSTYLSFRDPAEDEILTVEEIELTEVSHTNSLSRSGPGRDPKVLLSRSHSEGNLNKKGTSSSSSGGLSINRYMKVLSGSWRNLLNSFSLAGYTKQKTRLDTDLIRLDLDFPKVESRQSIESEHEES</sequence>
<dbReference type="AlphaFoldDB" id="A0AAV8XZH1"/>
<reference evidence="2" key="1">
    <citation type="journal article" date="2023" name="Insect Mol. Biol.">
        <title>Genome sequencing provides insights into the evolution of gene families encoding plant cell wall-degrading enzymes in longhorned beetles.</title>
        <authorList>
            <person name="Shin N.R."/>
            <person name="Okamura Y."/>
            <person name="Kirsch R."/>
            <person name="Pauchet Y."/>
        </authorList>
    </citation>
    <scope>NUCLEOTIDE SEQUENCE</scope>
    <source>
        <strain evidence="2">AMC_N1</strain>
    </source>
</reference>
<feature type="compositionally biased region" description="Low complexity" evidence="1">
    <location>
        <begin position="130"/>
        <end position="142"/>
    </location>
</feature>
<organism evidence="2 3">
    <name type="scientific">Aromia moschata</name>
    <dbReference type="NCBI Taxonomy" id="1265417"/>
    <lineage>
        <taxon>Eukaryota</taxon>
        <taxon>Metazoa</taxon>
        <taxon>Ecdysozoa</taxon>
        <taxon>Arthropoda</taxon>
        <taxon>Hexapoda</taxon>
        <taxon>Insecta</taxon>
        <taxon>Pterygota</taxon>
        <taxon>Neoptera</taxon>
        <taxon>Endopterygota</taxon>
        <taxon>Coleoptera</taxon>
        <taxon>Polyphaga</taxon>
        <taxon>Cucujiformia</taxon>
        <taxon>Chrysomeloidea</taxon>
        <taxon>Cerambycidae</taxon>
        <taxon>Cerambycinae</taxon>
        <taxon>Callichromatini</taxon>
        <taxon>Aromia</taxon>
    </lineage>
</organism>
<comment type="caution">
    <text evidence="2">The sequence shown here is derived from an EMBL/GenBank/DDBJ whole genome shotgun (WGS) entry which is preliminary data.</text>
</comment>
<name>A0AAV8XZH1_9CUCU</name>
<feature type="region of interest" description="Disordered" evidence="1">
    <location>
        <begin position="22"/>
        <end position="43"/>
    </location>
</feature>
<feature type="compositionally biased region" description="Basic and acidic residues" evidence="1">
    <location>
        <begin position="22"/>
        <end position="32"/>
    </location>
</feature>